<organism evidence="1 2">
    <name type="scientific">Caerostris darwini</name>
    <dbReference type="NCBI Taxonomy" id="1538125"/>
    <lineage>
        <taxon>Eukaryota</taxon>
        <taxon>Metazoa</taxon>
        <taxon>Ecdysozoa</taxon>
        <taxon>Arthropoda</taxon>
        <taxon>Chelicerata</taxon>
        <taxon>Arachnida</taxon>
        <taxon>Araneae</taxon>
        <taxon>Araneomorphae</taxon>
        <taxon>Entelegynae</taxon>
        <taxon>Araneoidea</taxon>
        <taxon>Araneidae</taxon>
        <taxon>Caerostris</taxon>
    </lineage>
</organism>
<evidence type="ECO:0000313" key="1">
    <source>
        <dbReference type="EMBL" id="GIX86339.1"/>
    </source>
</evidence>
<reference evidence="1 2" key="1">
    <citation type="submission" date="2021-06" db="EMBL/GenBank/DDBJ databases">
        <title>Caerostris darwini draft genome.</title>
        <authorList>
            <person name="Kono N."/>
            <person name="Arakawa K."/>
        </authorList>
    </citation>
    <scope>NUCLEOTIDE SEQUENCE [LARGE SCALE GENOMIC DNA]</scope>
</reference>
<comment type="caution">
    <text evidence="1">The sequence shown here is derived from an EMBL/GenBank/DDBJ whole genome shotgun (WGS) entry which is preliminary data.</text>
</comment>
<sequence>MRPSLCLPNVANSFIGPGRIISTSKIFTAASLINEIFSLCHANWGWHGEEEVPSRHEMLEAPRKGAMWFGVLLVYISMSNMGMICDCIG</sequence>
<gene>
    <name evidence="1" type="ORF">CDAR_590251</name>
</gene>
<dbReference type="Proteomes" id="UP001054837">
    <property type="component" value="Unassembled WGS sequence"/>
</dbReference>
<protein>
    <submittedName>
        <fullName evidence="1">Uncharacterized protein</fullName>
    </submittedName>
</protein>
<keyword evidence="2" id="KW-1185">Reference proteome</keyword>
<dbReference type="AlphaFoldDB" id="A0AAV4NRX0"/>
<accession>A0AAV4NRX0</accession>
<dbReference type="EMBL" id="BPLQ01001877">
    <property type="protein sequence ID" value="GIX86339.1"/>
    <property type="molecule type" value="Genomic_DNA"/>
</dbReference>
<name>A0AAV4NRX0_9ARAC</name>
<proteinExistence type="predicted"/>
<evidence type="ECO:0000313" key="2">
    <source>
        <dbReference type="Proteomes" id="UP001054837"/>
    </source>
</evidence>